<name>A0A937RC95_9ACTN</name>
<keyword evidence="2 4" id="KW-0238">DNA-binding</keyword>
<dbReference type="PRINTS" id="PR00455">
    <property type="entry name" value="HTHTETR"/>
</dbReference>
<dbReference type="SUPFAM" id="SSF46689">
    <property type="entry name" value="Homeodomain-like"/>
    <property type="match status" value="1"/>
</dbReference>
<dbReference type="InterPro" id="IPR001647">
    <property type="entry name" value="HTH_TetR"/>
</dbReference>
<dbReference type="InterPro" id="IPR050109">
    <property type="entry name" value="HTH-type_TetR-like_transc_reg"/>
</dbReference>
<feature type="domain" description="HTH tetR-type" evidence="6">
    <location>
        <begin position="12"/>
        <end position="72"/>
    </location>
</feature>
<dbReference type="PANTHER" id="PTHR30055">
    <property type="entry name" value="HTH-TYPE TRANSCRIPTIONAL REGULATOR RUTR"/>
    <property type="match status" value="1"/>
</dbReference>
<dbReference type="RefSeq" id="WP_203002266.1">
    <property type="nucleotide sequence ID" value="NZ_JADWYV010000044.1"/>
</dbReference>
<proteinExistence type="predicted"/>
<dbReference type="InterPro" id="IPR009057">
    <property type="entry name" value="Homeodomain-like_sf"/>
</dbReference>
<organism evidence="7 8">
    <name type="scientific">Frankia nepalensis</name>
    <dbReference type="NCBI Taxonomy" id="1836974"/>
    <lineage>
        <taxon>Bacteria</taxon>
        <taxon>Bacillati</taxon>
        <taxon>Actinomycetota</taxon>
        <taxon>Actinomycetes</taxon>
        <taxon>Frankiales</taxon>
        <taxon>Frankiaceae</taxon>
        <taxon>Frankia</taxon>
    </lineage>
</organism>
<protein>
    <submittedName>
        <fullName evidence="7">TetR/AcrR family transcriptional regulator</fullName>
    </submittedName>
</protein>
<keyword evidence="1" id="KW-0805">Transcription regulation</keyword>
<dbReference type="EMBL" id="JAEACQ010000157">
    <property type="protein sequence ID" value="MBL7627192.1"/>
    <property type="molecule type" value="Genomic_DNA"/>
</dbReference>
<dbReference type="GO" id="GO:0000976">
    <property type="term" value="F:transcription cis-regulatory region binding"/>
    <property type="evidence" value="ECO:0007669"/>
    <property type="project" value="TreeGrafter"/>
</dbReference>
<evidence type="ECO:0000256" key="3">
    <source>
        <dbReference type="ARBA" id="ARBA00023163"/>
    </source>
</evidence>
<keyword evidence="3" id="KW-0804">Transcription</keyword>
<dbReference type="Proteomes" id="UP000604475">
    <property type="component" value="Unassembled WGS sequence"/>
</dbReference>
<dbReference type="Pfam" id="PF00440">
    <property type="entry name" value="TetR_N"/>
    <property type="match status" value="1"/>
</dbReference>
<keyword evidence="8" id="KW-1185">Reference proteome</keyword>
<dbReference type="GO" id="GO:0003700">
    <property type="term" value="F:DNA-binding transcription factor activity"/>
    <property type="evidence" value="ECO:0007669"/>
    <property type="project" value="TreeGrafter"/>
</dbReference>
<accession>A0A937RC95</accession>
<feature type="DNA-binding region" description="H-T-H motif" evidence="4">
    <location>
        <begin position="35"/>
        <end position="54"/>
    </location>
</feature>
<feature type="region of interest" description="Disordered" evidence="5">
    <location>
        <begin position="191"/>
        <end position="210"/>
    </location>
</feature>
<feature type="compositionally biased region" description="Low complexity" evidence="5">
    <location>
        <begin position="200"/>
        <end position="210"/>
    </location>
</feature>
<reference evidence="7" key="1">
    <citation type="submission" date="2020-12" db="EMBL/GenBank/DDBJ databases">
        <title>Genomic characterization of non-nitrogen-fixing Frankia strains.</title>
        <authorList>
            <person name="Carlos-Shanley C."/>
            <person name="Guerra T."/>
            <person name="Hahn D."/>
        </authorList>
    </citation>
    <scope>NUCLEOTIDE SEQUENCE</scope>
    <source>
        <strain evidence="7">CN6</strain>
    </source>
</reference>
<dbReference type="PROSITE" id="PS50977">
    <property type="entry name" value="HTH_TETR_2"/>
    <property type="match status" value="1"/>
</dbReference>
<evidence type="ECO:0000256" key="4">
    <source>
        <dbReference type="PROSITE-ProRule" id="PRU00335"/>
    </source>
</evidence>
<sequence length="210" mass="22979">MTAPRRVGAQTSKTRATLLDRAERLMLDEGYAAVTYRALAARAGVTPGLVQYYFPTLDDLFLALVRRRTEQTVGALLEALETRQPLRALWEFSNNRTASALIVELTALANHRKAIRAEIASVGEKVRELVLAALADSPNDYTFPMEPVPPEVLVFLVTSLPRMVLTEQAVGMSTSHAQTLDFLQKYLDRVEPKESEDDSAGPAAAAPTPG</sequence>
<evidence type="ECO:0000256" key="5">
    <source>
        <dbReference type="SAM" id="MobiDB-lite"/>
    </source>
</evidence>
<dbReference type="Gene3D" id="1.10.357.10">
    <property type="entry name" value="Tetracycline Repressor, domain 2"/>
    <property type="match status" value="1"/>
</dbReference>
<evidence type="ECO:0000259" key="6">
    <source>
        <dbReference type="PROSITE" id="PS50977"/>
    </source>
</evidence>
<dbReference type="AlphaFoldDB" id="A0A937RC95"/>
<evidence type="ECO:0000313" key="8">
    <source>
        <dbReference type="Proteomes" id="UP000604475"/>
    </source>
</evidence>
<evidence type="ECO:0000313" key="7">
    <source>
        <dbReference type="EMBL" id="MBL7627192.1"/>
    </source>
</evidence>
<comment type="caution">
    <text evidence="7">The sequence shown here is derived from an EMBL/GenBank/DDBJ whole genome shotgun (WGS) entry which is preliminary data.</text>
</comment>
<evidence type="ECO:0000256" key="1">
    <source>
        <dbReference type="ARBA" id="ARBA00023015"/>
    </source>
</evidence>
<evidence type="ECO:0000256" key="2">
    <source>
        <dbReference type="ARBA" id="ARBA00023125"/>
    </source>
</evidence>
<dbReference type="PANTHER" id="PTHR30055:SF234">
    <property type="entry name" value="HTH-TYPE TRANSCRIPTIONAL REGULATOR BETI"/>
    <property type="match status" value="1"/>
</dbReference>
<gene>
    <name evidence="7" type="ORF">I7412_08430</name>
</gene>